<feature type="region of interest" description="Disordered" evidence="1">
    <location>
        <begin position="56"/>
        <end position="100"/>
    </location>
</feature>
<proteinExistence type="predicted"/>
<sequence>MQQYFFTRLQTGELKQVQPRRCVHLGNRGSLVQRQAFRHRQNMPSVNHHFLGHRTARQQRANAVTDQPRGARTDFGDHARALQAQRRGDARRRRIHPRTL</sequence>
<comment type="caution">
    <text evidence="2">The sequence shown here is derived from an EMBL/GenBank/DDBJ whole genome shotgun (WGS) entry which is preliminary data.</text>
</comment>
<feature type="compositionally biased region" description="Basic and acidic residues" evidence="1">
    <location>
        <begin position="69"/>
        <end position="80"/>
    </location>
</feature>
<gene>
    <name evidence="2" type="ORF">KPSA3_05286</name>
</gene>
<feature type="compositionally biased region" description="Basic residues" evidence="1">
    <location>
        <begin position="89"/>
        <end position="100"/>
    </location>
</feature>
<evidence type="ECO:0000256" key="1">
    <source>
        <dbReference type="SAM" id="MobiDB-lite"/>
    </source>
</evidence>
<accession>A0AAN4Q9B2</accession>
<reference evidence="2 3" key="1">
    <citation type="submission" date="2018-04" db="EMBL/GenBank/DDBJ databases">
        <title>Draft genome sequence of Pseudomonas syringae pv. actinidiae biovar 3 strains isolated from kiwifruit in Kagawa prefecture.</title>
        <authorList>
            <person name="Tabuchi M."/>
            <person name="Saito M."/>
            <person name="Fujiwara S."/>
            <person name="Sasa N."/>
            <person name="Akimitsu K."/>
            <person name="Gomi K."/>
            <person name="Konishi-Sugita S."/>
            <person name="Hamano K."/>
            <person name="Kataoka I."/>
        </authorList>
    </citation>
    <scope>NUCLEOTIDE SEQUENCE [LARGE SCALE GENOMIC DNA]</scope>
    <source>
        <strain evidence="2 3">MAFF212211</strain>
    </source>
</reference>
<dbReference type="AlphaFoldDB" id="A0AAN4Q9B2"/>
<organism evidence="2 3">
    <name type="scientific">Pseudomonas syringae pv. actinidiae</name>
    <dbReference type="NCBI Taxonomy" id="103796"/>
    <lineage>
        <taxon>Bacteria</taxon>
        <taxon>Pseudomonadati</taxon>
        <taxon>Pseudomonadota</taxon>
        <taxon>Gammaproteobacteria</taxon>
        <taxon>Pseudomonadales</taxon>
        <taxon>Pseudomonadaceae</taxon>
        <taxon>Pseudomonas</taxon>
        <taxon>Pseudomonas syringae</taxon>
    </lineage>
</organism>
<evidence type="ECO:0000313" key="2">
    <source>
        <dbReference type="EMBL" id="GBH19279.1"/>
    </source>
</evidence>
<dbReference type="EMBL" id="BGKA01000194">
    <property type="protein sequence ID" value="GBH19279.1"/>
    <property type="molecule type" value="Genomic_DNA"/>
</dbReference>
<name>A0AAN4Q9B2_PSESF</name>
<evidence type="ECO:0000313" key="3">
    <source>
        <dbReference type="Proteomes" id="UP000248291"/>
    </source>
</evidence>
<protein>
    <submittedName>
        <fullName evidence="2">Uncharacterized protein</fullName>
    </submittedName>
</protein>
<dbReference type="Proteomes" id="UP000248291">
    <property type="component" value="Unassembled WGS sequence"/>
</dbReference>